<dbReference type="EnsemblProtists" id="EOD27779">
    <property type="protein sequence ID" value="EOD27779"/>
    <property type="gene ID" value="EMIHUDRAFT_463192"/>
</dbReference>
<dbReference type="KEGG" id="ehx:EMIHUDRAFT_463192"/>
<proteinExistence type="predicted"/>
<dbReference type="Proteomes" id="UP000013827">
    <property type="component" value="Unassembled WGS sequence"/>
</dbReference>
<dbReference type="PaxDb" id="2903-EOD27779"/>
<organism evidence="2 3">
    <name type="scientific">Emiliania huxleyi (strain CCMP1516)</name>
    <dbReference type="NCBI Taxonomy" id="280463"/>
    <lineage>
        <taxon>Eukaryota</taxon>
        <taxon>Haptista</taxon>
        <taxon>Haptophyta</taxon>
        <taxon>Prymnesiophyceae</taxon>
        <taxon>Isochrysidales</taxon>
        <taxon>Noelaerhabdaceae</taxon>
        <taxon>Emiliania</taxon>
    </lineage>
</organism>
<reference evidence="2" key="2">
    <citation type="submission" date="2024-10" db="UniProtKB">
        <authorList>
            <consortium name="EnsemblProtists"/>
        </authorList>
    </citation>
    <scope>IDENTIFICATION</scope>
</reference>
<sequence length="222" mass="24490">TSRRRPLQPNGLHLPPACWPVQRGDPAFRLDDDQGPVRGRRLHRPGQQREVLPERPAEERVLRVHLREWHRLLRDGAGGHLRAAGEARQEDQRAIHQVRADVAPREAAAHVLPLPRDGGCVGQPVGADRPLGRGRVGRERLPRRARPRPPEQGGRQLHLCRGGTRGGLFAQGQQHHGGGRHVLAQADGLRGVARVGRVAQALVLPRPLGKARQKAQGVFLQV</sequence>
<evidence type="ECO:0000313" key="2">
    <source>
        <dbReference type="EnsemblProtists" id="EOD27779"/>
    </source>
</evidence>
<dbReference type="HOGENOM" id="CLU_1248189_0_0_1"/>
<dbReference type="AlphaFoldDB" id="A0A0D3JW94"/>
<feature type="region of interest" description="Disordered" evidence="1">
    <location>
        <begin position="1"/>
        <end position="53"/>
    </location>
</feature>
<evidence type="ECO:0000256" key="1">
    <source>
        <dbReference type="SAM" id="MobiDB-lite"/>
    </source>
</evidence>
<protein>
    <submittedName>
        <fullName evidence="2">Uncharacterized protein</fullName>
    </submittedName>
</protein>
<name>A0A0D3JW94_EMIH1</name>
<feature type="region of interest" description="Disordered" evidence="1">
    <location>
        <begin position="119"/>
        <end position="178"/>
    </location>
</feature>
<dbReference type="GeneID" id="17273325"/>
<keyword evidence="3" id="KW-1185">Reference proteome</keyword>
<reference evidence="3" key="1">
    <citation type="journal article" date="2013" name="Nature">
        <title>Pan genome of the phytoplankton Emiliania underpins its global distribution.</title>
        <authorList>
            <person name="Read B.A."/>
            <person name="Kegel J."/>
            <person name="Klute M.J."/>
            <person name="Kuo A."/>
            <person name="Lefebvre S.C."/>
            <person name="Maumus F."/>
            <person name="Mayer C."/>
            <person name="Miller J."/>
            <person name="Monier A."/>
            <person name="Salamov A."/>
            <person name="Young J."/>
            <person name="Aguilar M."/>
            <person name="Claverie J.M."/>
            <person name="Frickenhaus S."/>
            <person name="Gonzalez K."/>
            <person name="Herman E.K."/>
            <person name="Lin Y.C."/>
            <person name="Napier J."/>
            <person name="Ogata H."/>
            <person name="Sarno A.F."/>
            <person name="Shmutz J."/>
            <person name="Schroeder D."/>
            <person name="de Vargas C."/>
            <person name="Verret F."/>
            <person name="von Dassow P."/>
            <person name="Valentin K."/>
            <person name="Van de Peer Y."/>
            <person name="Wheeler G."/>
            <person name="Dacks J.B."/>
            <person name="Delwiche C.F."/>
            <person name="Dyhrman S.T."/>
            <person name="Glockner G."/>
            <person name="John U."/>
            <person name="Richards T."/>
            <person name="Worden A.Z."/>
            <person name="Zhang X."/>
            <person name="Grigoriev I.V."/>
            <person name="Allen A.E."/>
            <person name="Bidle K."/>
            <person name="Borodovsky M."/>
            <person name="Bowler C."/>
            <person name="Brownlee C."/>
            <person name="Cock J.M."/>
            <person name="Elias M."/>
            <person name="Gladyshev V.N."/>
            <person name="Groth M."/>
            <person name="Guda C."/>
            <person name="Hadaegh A."/>
            <person name="Iglesias-Rodriguez M.D."/>
            <person name="Jenkins J."/>
            <person name="Jones B.M."/>
            <person name="Lawson T."/>
            <person name="Leese F."/>
            <person name="Lindquist E."/>
            <person name="Lobanov A."/>
            <person name="Lomsadze A."/>
            <person name="Malik S.B."/>
            <person name="Marsh M.E."/>
            <person name="Mackinder L."/>
            <person name="Mock T."/>
            <person name="Mueller-Roeber B."/>
            <person name="Pagarete A."/>
            <person name="Parker M."/>
            <person name="Probert I."/>
            <person name="Quesneville H."/>
            <person name="Raines C."/>
            <person name="Rensing S.A."/>
            <person name="Riano-Pachon D.M."/>
            <person name="Richier S."/>
            <person name="Rokitta S."/>
            <person name="Shiraiwa Y."/>
            <person name="Soanes D.M."/>
            <person name="van der Giezen M."/>
            <person name="Wahlund T.M."/>
            <person name="Williams B."/>
            <person name="Wilson W."/>
            <person name="Wolfe G."/>
            <person name="Wurch L.L."/>
        </authorList>
    </citation>
    <scope>NUCLEOTIDE SEQUENCE</scope>
</reference>
<evidence type="ECO:0000313" key="3">
    <source>
        <dbReference type="Proteomes" id="UP000013827"/>
    </source>
</evidence>
<accession>A0A0D3JW94</accession>
<dbReference type="RefSeq" id="XP_005780208.1">
    <property type="nucleotide sequence ID" value="XM_005780151.1"/>
</dbReference>